<reference evidence="2 3" key="1">
    <citation type="journal article" date="2012" name="J. Bacteriol.">
        <title>Complete genome sequence of Mycoplasma haemocanis strain Illinois.</title>
        <authorList>
            <person name="do Nascimento N.C."/>
            <person name="Guimaraes A.M."/>
            <person name="Santos A.P."/>
            <person name="Sanmiguel P.J."/>
            <person name="Messick J.B."/>
        </authorList>
    </citation>
    <scope>NUCLEOTIDE SEQUENCE [LARGE SCALE GENOMIC DNA]</scope>
    <source>
        <strain evidence="2 3">Illinois</strain>
    </source>
</reference>
<accession>H6N7C0</accession>
<dbReference type="STRING" id="1111676.MHC_03410"/>
<dbReference type="OrthoDB" id="9840232at2"/>
<feature type="transmembrane region" description="Helical" evidence="1">
    <location>
        <begin position="12"/>
        <end position="34"/>
    </location>
</feature>
<name>H6N7C0_MYCHN</name>
<evidence type="ECO:0000256" key="1">
    <source>
        <dbReference type="SAM" id="Phobius"/>
    </source>
</evidence>
<organism evidence="2 3">
    <name type="scientific">Mycoplasma haemocanis (strain Illinois)</name>
    <dbReference type="NCBI Taxonomy" id="1111676"/>
    <lineage>
        <taxon>Bacteria</taxon>
        <taxon>Bacillati</taxon>
        <taxon>Mycoplasmatota</taxon>
        <taxon>Mollicutes</taxon>
        <taxon>Mycoplasmataceae</taxon>
        <taxon>Mycoplasma</taxon>
    </lineage>
</organism>
<proteinExistence type="predicted"/>
<dbReference type="EMBL" id="CP003199">
    <property type="protein sequence ID" value="AEW45542.1"/>
    <property type="molecule type" value="Genomic_DNA"/>
</dbReference>
<keyword evidence="1" id="KW-1133">Transmembrane helix</keyword>
<keyword evidence="3" id="KW-1185">Reference proteome</keyword>
<protein>
    <submittedName>
        <fullName evidence="2">Uncharacterized protein</fullName>
    </submittedName>
</protein>
<keyword evidence="1" id="KW-0472">Membrane</keyword>
<dbReference type="Proteomes" id="UP000009135">
    <property type="component" value="Chromosome"/>
</dbReference>
<sequence length="120" mass="13645">MNPKTTNLLLKGIVGTVLVSSTLGGVVGLYRISFPTRIDQLIRRHTNNVLLSDDSSDSWNGPWKRFKEYGPKSNYWNISEPYSDSPPESFKQKCKENSKKMASGIWADLFLEVFYFCTVS</sequence>
<evidence type="ECO:0000313" key="3">
    <source>
        <dbReference type="Proteomes" id="UP000009135"/>
    </source>
</evidence>
<gene>
    <name evidence="2" type="ordered locus">MHC_03410</name>
</gene>
<keyword evidence="1" id="KW-0812">Transmembrane</keyword>
<evidence type="ECO:0000313" key="2">
    <source>
        <dbReference type="EMBL" id="AEW45542.1"/>
    </source>
</evidence>
<dbReference type="HOGENOM" id="CLU_2001336_0_0_14"/>
<dbReference type="AlphaFoldDB" id="H6N7C0"/>
<dbReference type="KEGG" id="mhe:MHC_03410"/>